<gene>
    <name evidence="2" type="ORF">DFH08DRAFT_701237</name>
</gene>
<dbReference type="AlphaFoldDB" id="A0AAD6ZZQ5"/>
<proteinExistence type="predicted"/>
<keyword evidence="3" id="KW-1185">Reference proteome</keyword>
<evidence type="ECO:0000256" key="1">
    <source>
        <dbReference type="SAM" id="MobiDB-lite"/>
    </source>
</evidence>
<feature type="region of interest" description="Disordered" evidence="1">
    <location>
        <begin position="31"/>
        <end position="62"/>
    </location>
</feature>
<reference evidence="2" key="1">
    <citation type="submission" date="2023-03" db="EMBL/GenBank/DDBJ databases">
        <title>Massive genome expansion in bonnet fungi (Mycena s.s.) driven by repeated elements and novel gene families across ecological guilds.</title>
        <authorList>
            <consortium name="Lawrence Berkeley National Laboratory"/>
            <person name="Harder C.B."/>
            <person name="Miyauchi S."/>
            <person name="Viragh M."/>
            <person name="Kuo A."/>
            <person name="Thoen E."/>
            <person name="Andreopoulos B."/>
            <person name="Lu D."/>
            <person name="Skrede I."/>
            <person name="Drula E."/>
            <person name="Henrissat B."/>
            <person name="Morin E."/>
            <person name="Kohler A."/>
            <person name="Barry K."/>
            <person name="LaButti K."/>
            <person name="Morin E."/>
            <person name="Salamov A."/>
            <person name="Lipzen A."/>
            <person name="Mereny Z."/>
            <person name="Hegedus B."/>
            <person name="Baldrian P."/>
            <person name="Stursova M."/>
            <person name="Weitz H."/>
            <person name="Taylor A."/>
            <person name="Grigoriev I.V."/>
            <person name="Nagy L.G."/>
            <person name="Martin F."/>
            <person name="Kauserud H."/>
        </authorList>
    </citation>
    <scope>NUCLEOTIDE SEQUENCE</scope>
    <source>
        <strain evidence="2">CBHHK002</strain>
    </source>
</reference>
<dbReference type="Proteomes" id="UP001218218">
    <property type="component" value="Unassembled WGS sequence"/>
</dbReference>
<comment type="caution">
    <text evidence="2">The sequence shown here is derived from an EMBL/GenBank/DDBJ whole genome shotgun (WGS) entry which is preliminary data.</text>
</comment>
<organism evidence="2 3">
    <name type="scientific">Mycena albidolilacea</name>
    <dbReference type="NCBI Taxonomy" id="1033008"/>
    <lineage>
        <taxon>Eukaryota</taxon>
        <taxon>Fungi</taxon>
        <taxon>Dikarya</taxon>
        <taxon>Basidiomycota</taxon>
        <taxon>Agaricomycotina</taxon>
        <taxon>Agaricomycetes</taxon>
        <taxon>Agaricomycetidae</taxon>
        <taxon>Agaricales</taxon>
        <taxon>Marasmiineae</taxon>
        <taxon>Mycenaceae</taxon>
        <taxon>Mycena</taxon>
    </lineage>
</organism>
<sequence length="117" mass="13357">IVAQATTLRRHLESDHYNTYHKWAKKEGFTSALPGDRRKQKKEASDTLDSQPTLDNHLRDIPPKERIIPYSREAFRQAAIEWLVATNQPIDVLDHPKFPACGEGPTGLLVRDYSIHA</sequence>
<dbReference type="EMBL" id="JARIHO010000021">
    <property type="protein sequence ID" value="KAJ7346089.1"/>
    <property type="molecule type" value="Genomic_DNA"/>
</dbReference>
<accession>A0AAD6ZZQ5</accession>
<evidence type="ECO:0000313" key="2">
    <source>
        <dbReference type="EMBL" id="KAJ7346089.1"/>
    </source>
</evidence>
<protein>
    <submittedName>
        <fullName evidence="2">Uncharacterized protein</fullName>
    </submittedName>
</protein>
<feature type="non-terminal residue" evidence="2">
    <location>
        <position position="117"/>
    </location>
</feature>
<evidence type="ECO:0000313" key="3">
    <source>
        <dbReference type="Proteomes" id="UP001218218"/>
    </source>
</evidence>
<name>A0AAD6ZZQ5_9AGAR</name>